<evidence type="ECO:0000256" key="3">
    <source>
        <dbReference type="ARBA" id="ARBA00023002"/>
    </source>
</evidence>
<dbReference type="InterPro" id="IPR036291">
    <property type="entry name" value="NAD(P)-bd_dom_sf"/>
</dbReference>
<dbReference type="EMBL" id="KV417386">
    <property type="protein sequence ID" value="KZO89527.1"/>
    <property type="molecule type" value="Genomic_DNA"/>
</dbReference>
<proteinExistence type="inferred from homology"/>
<dbReference type="GO" id="GO:0016616">
    <property type="term" value="F:oxidoreductase activity, acting on the CH-OH group of donors, NAD or NADP as acceptor"/>
    <property type="evidence" value="ECO:0007669"/>
    <property type="project" value="UniProtKB-ARBA"/>
</dbReference>
<keyword evidence="3" id="KW-0560">Oxidoreductase</keyword>
<comment type="similarity">
    <text evidence="1">Belongs to the short-chain dehydrogenases/reductases (SDR) family.</text>
</comment>
<accession>A0A167FIL6</accession>
<dbReference type="Pfam" id="PF00106">
    <property type="entry name" value="adh_short"/>
    <property type="match status" value="1"/>
</dbReference>
<dbReference type="InterPro" id="IPR002347">
    <property type="entry name" value="SDR_fam"/>
</dbReference>
<dbReference type="PANTHER" id="PTHR43008">
    <property type="entry name" value="BENZIL REDUCTASE"/>
    <property type="match status" value="1"/>
</dbReference>
<dbReference type="Proteomes" id="UP000076738">
    <property type="component" value="Unassembled WGS sequence"/>
</dbReference>
<keyword evidence="6" id="KW-1185">Reference proteome</keyword>
<dbReference type="OrthoDB" id="5371740at2759"/>
<organism evidence="4 6">
    <name type="scientific">Calocera viscosa (strain TUFC12733)</name>
    <dbReference type="NCBI Taxonomy" id="1330018"/>
    <lineage>
        <taxon>Eukaryota</taxon>
        <taxon>Fungi</taxon>
        <taxon>Dikarya</taxon>
        <taxon>Basidiomycota</taxon>
        <taxon>Agaricomycotina</taxon>
        <taxon>Dacrymycetes</taxon>
        <taxon>Dacrymycetales</taxon>
        <taxon>Dacrymycetaceae</taxon>
        <taxon>Calocera</taxon>
    </lineage>
</organism>
<name>A0A167FIL6_CALVF</name>
<sequence>MQIKGSIFYVTGCNSGIGLALAERLLEKGAKLCGVDLRTTELAELGHKYGGNLTTYTASVTDWKNYTASFVHAVKVFGRIDGVFLNAGVYDAPGGYWQNAEQSITLTMDVNVSAVMAGARVAIDRFLLQKSPGLIVVTGSVAAQTTSVKVPVYVASKWAVEGFVRSLAPLEEQLGIRVVVFEPGPVKTALWRQIGVHEDALPDSICVTVPKAVDAIEDIILNTDGFINGGTAYEVAHDGTRVYTMESPRHGNSSAKDSDALDMANNARSALATRQEKGLAV</sequence>
<keyword evidence="2" id="KW-0521">NADP</keyword>
<dbReference type="Gene3D" id="3.40.50.720">
    <property type="entry name" value="NAD(P)-binding Rossmann-like Domain"/>
    <property type="match status" value="1"/>
</dbReference>
<dbReference type="AlphaFoldDB" id="A0A167FIL6"/>
<dbReference type="InterPro" id="IPR020904">
    <property type="entry name" value="Sc_DH/Rdtase_CS"/>
</dbReference>
<dbReference type="PANTHER" id="PTHR43008:SF4">
    <property type="entry name" value="CHAIN DEHYDROGENASE, PUTATIVE (AFU_ORTHOLOGUE AFUA_4G08710)-RELATED"/>
    <property type="match status" value="1"/>
</dbReference>
<evidence type="ECO:0000313" key="4">
    <source>
        <dbReference type="EMBL" id="KZO89527.1"/>
    </source>
</evidence>
<dbReference type="SUPFAM" id="SSF51735">
    <property type="entry name" value="NAD(P)-binding Rossmann-fold domains"/>
    <property type="match status" value="1"/>
</dbReference>
<dbReference type="GO" id="GO:0050664">
    <property type="term" value="F:oxidoreductase activity, acting on NAD(P)H, oxygen as acceptor"/>
    <property type="evidence" value="ECO:0007669"/>
    <property type="project" value="TreeGrafter"/>
</dbReference>
<evidence type="ECO:0000256" key="2">
    <source>
        <dbReference type="ARBA" id="ARBA00022857"/>
    </source>
</evidence>
<dbReference type="PROSITE" id="PS00061">
    <property type="entry name" value="ADH_SHORT"/>
    <property type="match status" value="1"/>
</dbReference>
<reference evidence="4 6" key="1">
    <citation type="journal article" date="2016" name="Mol. Biol. Evol.">
        <title>Comparative Genomics of Early-Diverging Mushroom-Forming Fungi Provides Insights into the Origins of Lignocellulose Decay Capabilities.</title>
        <authorList>
            <person name="Nagy L.G."/>
            <person name="Riley R."/>
            <person name="Tritt A."/>
            <person name="Adam C."/>
            <person name="Daum C."/>
            <person name="Floudas D."/>
            <person name="Sun H."/>
            <person name="Yadav J.S."/>
            <person name="Pangilinan J."/>
            <person name="Larsson K.H."/>
            <person name="Matsuura K."/>
            <person name="Barry K."/>
            <person name="Labutti K."/>
            <person name="Kuo R."/>
            <person name="Ohm R.A."/>
            <person name="Bhattacharya S.S."/>
            <person name="Shirouzu T."/>
            <person name="Yoshinaga Y."/>
            <person name="Martin F.M."/>
            <person name="Grigoriev I.V."/>
            <person name="Hibbett D.S."/>
        </authorList>
    </citation>
    <scope>NUCLEOTIDE SEQUENCE [LARGE SCALE GENOMIC DNA]</scope>
    <source>
        <strain evidence="4 6">TUFC12733</strain>
    </source>
</reference>
<dbReference type="STRING" id="1330018.A0A167FIL6"/>
<evidence type="ECO:0000313" key="5">
    <source>
        <dbReference type="EMBL" id="KZO89566.1"/>
    </source>
</evidence>
<evidence type="ECO:0000256" key="1">
    <source>
        <dbReference type="ARBA" id="ARBA00006484"/>
    </source>
</evidence>
<dbReference type="EMBL" id="KV417381">
    <property type="protein sequence ID" value="KZO89566.1"/>
    <property type="molecule type" value="Genomic_DNA"/>
</dbReference>
<protein>
    <submittedName>
        <fullName evidence="4">NAD(P)-binding protein</fullName>
    </submittedName>
</protein>
<gene>
    <name evidence="5" type="ORF">CALVIDRAFT_559155</name>
    <name evidence="4" type="ORF">CALVIDRAFT_559170</name>
</gene>
<evidence type="ECO:0000313" key="6">
    <source>
        <dbReference type="Proteomes" id="UP000076738"/>
    </source>
</evidence>
<dbReference type="PRINTS" id="PR00081">
    <property type="entry name" value="GDHRDH"/>
</dbReference>